<dbReference type="PANTHER" id="PTHR13314:SF2">
    <property type="entry name" value="CALCIUM CHANNEL FLOWER HOMOLOG"/>
    <property type="match status" value="1"/>
</dbReference>
<dbReference type="EMBL" id="VIIS01000775">
    <property type="protein sequence ID" value="KAF0305137.1"/>
    <property type="molecule type" value="Genomic_DNA"/>
</dbReference>
<keyword evidence="8 15" id="KW-0472">Membrane</keyword>
<evidence type="ECO:0000256" key="9">
    <source>
        <dbReference type="ARBA" id="ARBA00023273"/>
    </source>
</evidence>
<feature type="region of interest" description="Disordered" evidence="14">
    <location>
        <begin position="196"/>
        <end position="215"/>
    </location>
</feature>
<evidence type="ECO:0000256" key="13">
    <source>
        <dbReference type="ARBA" id="ARBA00046506"/>
    </source>
</evidence>
<evidence type="ECO:0000256" key="3">
    <source>
        <dbReference type="ARBA" id="ARBA00016120"/>
    </source>
</evidence>
<evidence type="ECO:0000256" key="5">
    <source>
        <dbReference type="ARBA" id="ARBA00022673"/>
    </source>
</evidence>
<name>A0A6A4WBL3_AMPAM</name>
<feature type="compositionally biased region" description="Low complexity" evidence="14">
    <location>
        <begin position="12"/>
        <end position="24"/>
    </location>
</feature>
<evidence type="ECO:0000256" key="2">
    <source>
        <dbReference type="ARBA" id="ARBA00010023"/>
    </source>
</evidence>
<keyword evidence="5" id="KW-0107">Calcium channel</keyword>
<dbReference type="GO" id="GO:0030672">
    <property type="term" value="C:synaptic vesicle membrane"/>
    <property type="evidence" value="ECO:0007669"/>
    <property type="project" value="UniProtKB-SubCell"/>
</dbReference>
<keyword evidence="4" id="KW-0109">Calcium transport</keyword>
<dbReference type="GO" id="GO:0005262">
    <property type="term" value="F:calcium channel activity"/>
    <property type="evidence" value="ECO:0007669"/>
    <property type="project" value="UniProtKB-KW"/>
</dbReference>
<comment type="caution">
    <text evidence="16">The sequence shown here is derived from an EMBL/GenBank/DDBJ whole genome shotgun (WGS) entry which is preliminary data.</text>
</comment>
<evidence type="ECO:0000256" key="8">
    <source>
        <dbReference type="ARBA" id="ARBA00023136"/>
    </source>
</evidence>
<evidence type="ECO:0000256" key="1">
    <source>
        <dbReference type="ARBA" id="ARBA00004644"/>
    </source>
</evidence>
<feature type="compositionally biased region" description="Pro residues" evidence="14">
    <location>
        <begin position="1"/>
        <end position="11"/>
    </location>
</feature>
<comment type="similarity">
    <text evidence="2">Belongs to the calcium channel flower family.</text>
</comment>
<evidence type="ECO:0000256" key="12">
    <source>
        <dbReference type="ARBA" id="ARBA00034111"/>
    </source>
</evidence>
<keyword evidence="6 15" id="KW-0812">Transmembrane</keyword>
<keyword evidence="4" id="KW-0813">Transport</keyword>
<feature type="transmembrane region" description="Helical" evidence="15">
    <location>
        <begin position="40"/>
        <end position="66"/>
    </location>
</feature>
<feature type="transmembrane region" description="Helical" evidence="15">
    <location>
        <begin position="72"/>
        <end position="93"/>
    </location>
</feature>
<evidence type="ECO:0000256" key="6">
    <source>
        <dbReference type="ARBA" id="ARBA00022692"/>
    </source>
</evidence>
<evidence type="ECO:0000313" key="17">
    <source>
        <dbReference type="Proteomes" id="UP000440578"/>
    </source>
</evidence>
<feature type="transmembrane region" description="Helical" evidence="15">
    <location>
        <begin position="128"/>
        <end position="147"/>
    </location>
</feature>
<feature type="region of interest" description="Disordered" evidence="14">
    <location>
        <begin position="1"/>
        <end position="24"/>
    </location>
</feature>
<evidence type="ECO:0000256" key="14">
    <source>
        <dbReference type="SAM" id="MobiDB-lite"/>
    </source>
</evidence>
<dbReference type="GO" id="GO:0042734">
    <property type="term" value="C:presynaptic membrane"/>
    <property type="evidence" value="ECO:0007669"/>
    <property type="project" value="UniProtKB-SubCell"/>
</dbReference>
<evidence type="ECO:0000256" key="7">
    <source>
        <dbReference type="ARBA" id="ARBA00022989"/>
    </source>
</evidence>
<evidence type="ECO:0000256" key="4">
    <source>
        <dbReference type="ARBA" id="ARBA00022568"/>
    </source>
</evidence>
<evidence type="ECO:0000256" key="15">
    <source>
        <dbReference type="SAM" id="Phobius"/>
    </source>
</evidence>
<keyword evidence="7 15" id="KW-1133">Transmembrane helix</keyword>
<gene>
    <name evidence="16" type="primary">fwe_1</name>
    <name evidence="16" type="ORF">FJT64_023172</name>
</gene>
<evidence type="ECO:0000256" key="10">
    <source>
        <dbReference type="ARBA" id="ARBA00023303"/>
    </source>
</evidence>
<reference evidence="16 17" key="1">
    <citation type="submission" date="2019-07" db="EMBL/GenBank/DDBJ databases">
        <title>Draft genome assembly of a fouling barnacle, Amphibalanus amphitrite (Darwin, 1854): The first reference genome for Thecostraca.</title>
        <authorList>
            <person name="Kim W."/>
        </authorList>
    </citation>
    <scope>NUCLEOTIDE SEQUENCE [LARGE SCALE GENOMIC DNA]</scope>
    <source>
        <strain evidence="16">SNU_AA5</strain>
        <tissue evidence="16">Soma without cirri and trophi</tissue>
    </source>
</reference>
<dbReference type="GO" id="GO:0016192">
    <property type="term" value="P:vesicle-mediated transport"/>
    <property type="evidence" value="ECO:0007669"/>
    <property type="project" value="TreeGrafter"/>
</dbReference>
<sequence length="215" mass="22288">MMNSAQPPPAAGQPGQPQQLPQQQAPSNQAPWWMKYAAKALGAVGGLIAIGLGAFNCVTVTPLYLLAGIWQIMAGFLVTVLEAPFLCMFIDFVQNLSKKMENASAFFKGGLYIAIAIPAVLMCQTASIIIGSGLIFSAGVLNGLMALGKKGNLQDMLATARGSDGGGGGAPQAKQALFSDPAVWQPNPASREEMLGNAASDKVPIVVDPQPMATS</sequence>
<dbReference type="Pfam" id="PF10233">
    <property type="entry name" value="Cg6151-P"/>
    <property type="match status" value="1"/>
</dbReference>
<accession>A0A6A4WBL3</accession>
<dbReference type="InterPro" id="IPR019365">
    <property type="entry name" value="TVP18/Ca-channel_flower"/>
</dbReference>
<keyword evidence="17" id="KW-1185">Reference proteome</keyword>
<dbReference type="PANTHER" id="PTHR13314">
    <property type="entry name" value="CALCIUM CHANNEL FLOWER HOMOLOG"/>
    <property type="match status" value="1"/>
</dbReference>
<proteinExistence type="inferred from homology"/>
<dbReference type="EMBL" id="VIIS01000775">
    <property type="protein sequence ID" value="KAF0305136.1"/>
    <property type="molecule type" value="Genomic_DNA"/>
</dbReference>
<dbReference type="OrthoDB" id="9934994at2759"/>
<evidence type="ECO:0000256" key="11">
    <source>
        <dbReference type="ARBA" id="ARBA00023329"/>
    </source>
</evidence>
<keyword evidence="4" id="KW-0406">Ion transport</keyword>
<keyword evidence="11" id="KW-0968">Cytoplasmic vesicle</keyword>
<comment type="subcellular location">
    <subcellularLocation>
        <location evidence="1">Cytoplasmic vesicle</location>
        <location evidence="1">Secretory vesicle</location>
        <location evidence="1">Synaptic vesicle membrane</location>
        <topology evidence="1">Multi-pass membrane protein</topology>
    </subcellularLocation>
    <subcellularLocation>
        <location evidence="12">Presynaptic cell membrane</location>
    </subcellularLocation>
</comment>
<protein>
    <recommendedName>
        <fullName evidence="3">Calcium channel flower</fullName>
    </recommendedName>
</protein>
<dbReference type="SMART" id="SM01077">
    <property type="entry name" value="Cg6151-P"/>
    <property type="match status" value="1"/>
</dbReference>
<comment type="subunit">
    <text evidence="13">Homomultimer. Associates with the dally/ magu complex.</text>
</comment>
<keyword evidence="4" id="KW-0106">Calcium</keyword>
<dbReference type="Proteomes" id="UP000440578">
    <property type="component" value="Unassembled WGS sequence"/>
</dbReference>
<organism evidence="16 17">
    <name type="scientific">Amphibalanus amphitrite</name>
    <name type="common">Striped barnacle</name>
    <name type="synonym">Balanus amphitrite</name>
    <dbReference type="NCBI Taxonomy" id="1232801"/>
    <lineage>
        <taxon>Eukaryota</taxon>
        <taxon>Metazoa</taxon>
        <taxon>Ecdysozoa</taxon>
        <taxon>Arthropoda</taxon>
        <taxon>Crustacea</taxon>
        <taxon>Multicrustacea</taxon>
        <taxon>Cirripedia</taxon>
        <taxon>Thoracica</taxon>
        <taxon>Thoracicalcarea</taxon>
        <taxon>Balanomorpha</taxon>
        <taxon>Balanoidea</taxon>
        <taxon>Balanidae</taxon>
        <taxon>Amphibalaninae</taxon>
        <taxon>Amphibalanus</taxon>
    </lineage>
</organism>
<keyword evidence="9" id="KW-0966">Cell projection</keyword>
<feature type="transmembrane region" description="Helical" evidence="15">
    <location>
        <begin position="105"/>
        <end position="122"/>
    </location>
</feature>
<dbReference type="AlphaFoldDB" id="A0A6A4WBL3"/>
<evidence type="ECO:0000313" key="16">
    <source>
        <dbReference type="EMBL" id="KAF0305137.1"/>
    </source>
</evidence>
<keyword evidence="10" id="KW-0407">Ion channel</keyword>